<keyword evidence="3" id="KW-1185">Reference proteome</keyword>
<dbReference type="InterPro" id="IPR023606">
    <property type="entry name" value="CoA-Trfase_III_dom_1_sf"/>
</dbReference>
<keyword evidence="1 2" id="KW-0808">Transferase</keyword>
<evidence type="ECO:0000313" key="2">
    <source>
        <dbReference type="EMBL" id="MPY47428.1"/>
    </source>
</evidence>
<dbReference type="RefSeq" id="WP_152858264.1">
    <property type="nucleotide sequence ID" value="NZ_VMNX01000002.1"/>
</dbReference>
<dbReference type="InterPro" id="IPR050483">
    <property type="entry name" value="CoA-transferase_III_domain"/>
</dbReference>
<dbReference type="SUPFAM" id="SSF89796">
    <property type="entry name" value="CoA-transferase family III (CaiB/BaiF)"/>
    <property type="match status" value="1"/>
</dbReference>
<accession>A0A5N8WLQ0</accession>
<protein>
    <submittedName>
        <fullName evidence="2">CoA transferase</fullName>
    </submittedName>
</protein>
<dbReference type="Gene3D" id="3.30.1540.10">
    <property type="entry name" value="formyl-coa transferase, domain 3"/>
    <property type="match status" value="1"/>
</dbReference>
<dbReference type="EMBL" id="VMNX01000002">
    <property type="protein sequence ID" value="MPY47428.1"/>
    <property type="molecule type" value="Genomic_DNA"/>
</dbReference>
<dbReference type="PANTHER" id="PTHR48207">
    <property type="entry name" value="SUCCINATE--HYDROXYMETHYLGLUTARATE COA-TRANSFERASE"/>
    <property type="match status" value="1"/>
</dbReference>
<dbReference type="Pfam" id="PF02515">
    <property type="entry name" value="CoA_transf_3"/>
    <property type="match status" value="1"/>
</dbReference>
<gene>
    <name evidence="2" type="ORF">FPZ41_01995</name>
</gene>
<name>A0A5N8WLQ0_9ACTN</name>
<evidence type="ECO:0000256" key="1">
    <source>
        <dbReference type="ARBA" id="ARBA00022679"/>
    </source>
</evidence>
<dbReference type="InterPro" id="IPR003673">
    <property type="entry name" value="CoA-Trfase_fam_III"/>
</dbReference>
<dbReference type="PANTHER" id="PTHR48207:SF3">
    <property type="entry name" value="SUCCINATE--HYDROXYMETHYLGLUTARATE COA-TRANSFERASE"/>
    <property type="match status" value="1"/>
</dbReference>
<dbReference type="AlphaFoldDB" id="A0A5N8WLQ0"/>
<dbReference type="Proteomes" id="UP000373149">
    <property type="component" value="Unassembled WGS sequence"/>
</dbReference>
<organism evidence="2 3">
    <name type="scientific">Streptomyces acidicola</name>
    <dbReference type="NCBI Taxonomy" id="2596892"/>
    <lineage>
        <taxon>Bacteria</taxon>
        <taxon>Bacillati</taxon>
        <taxon>Actinomycetota</taxon>
        <taxon>Actinomycetes</taxon>
        <taxon>Kitasatosporales</taxon>
        <taxon>Streptomycetaceae</taxon>
        <taxon>Streptomyces</taxon>
    </lineage>
</organism>
<evidence type="ECO:0000313" key="3">
    <source>
        <dbReference type="Proteomes" id="UP000373149"/>
    </source>
</evidence>
<reference evidence="2 3" key="1">
    <citation type="submission" date="2019-09" db="EMBL/GenBank/DDBJ databases">
        <authorList>
            <person name="Duangmal K."/>
            <person name="Teo W.F.A."/>
            <person name="Lipun K."/>
        </authorList>
    </citation>
    <scope>NUCLEOTIDE SEQUENCE [LARGE SCALE GENOMIC DNA]</scope>
    <source>
        <strain evidence="2 3">K1PN6</strain>
    </source>
</reference>
<sequence>MSSTDTPGPLNGVRVLDLSHVLNGPFATMLLAHMGAEVIKVEQRESPDRFRHAWMPVDADHDGYEFLVVNANKKCVTLNLKNERGREVFLDLVRRSDVVVENFSTGVMDRLGFGYEALKEHNPGIIYASSKGYGESGPYADLRSFATIAMAVSGWADSSWRLSGAPGTQVFGPGDEAAGVSMALGICAALYHRAQTGQGQKIEVSMQEALMGFMVSAFHEHFEGMGPAGAYMEAKDGHVATHLPDLTDDLFKRYSSALGHPEAIDDPRFATAAKRRENLKLLQRTVGEWMKQFTARELFDILRAQKVPAGPVLSIGQVLEDEHIVARQAFVDVEHDEAGKLQLLAPWIRFSQTPASIDHAGPAVGEHTTEVYRDLLGYDEGTIDELREAGAI</sequence>
<proteinExistence type="predicted"/>
<dbReference type="Gene3D" id="3.40.50.10540">
    <property type="entry name" value="Crotonobetainyl-coa:carnitine coa-transferase, domain 1"/>
    <property type="match status" value="1"/>
</dbReference>
<dbReference type="InterPro" id="IPR044855">
    <property type="entry name" value="CoA-Trfase_III_dom3_sf"/>
</dbReference>
<dbReference type="GO" id="GO:0008410">
    <property type="term" value="F:CoA-transferase activity"/>
    <property type="evidence" value="ECO:0007669"/>
    <property type="project" value="TreeGrafter"/>
</dbReference>
<comment type="caution">
    <text evidence="2">The sequence shown here is derived from an EMBL/GenBank/DDBJ whole genome shotgun (WGS) entry which is preliminary data.</text>
</comment>